<dbReference type="Proteomes" id="UP000887013">
    <property type="component" value="Unassembled WGS sequence"/>
</dbReference>
<name>A0A8X6QTW5_NEPPI</name>
<protein>
    <submittedName>
        <fullName evidence="1">Uncharacterized protein</fullName>
    </submittedName>
</protein>
<sequence length="87" mass="9663">MTARLGNYLQGLFPDFAKQMFLRSDSQIVFHLLRASSKIWKPFVANRVAQVLALTLAEYWGHCSGSDNPADLTTRGKSAGKILSYSV</sequence>
<accession>A0A8X6QTW5</accession>
<reference evidence="1" key="1">
    <citation type="submission" date="2020-08" db="EMBL/GenBank/DDBJ databases">
        <title>Multicomponent nature underlies the extraordinary mechanical properties of spider dragline silk.</title>
        <authorList>
            <person name="Kono N."/>
            <person name="Nakamura H."/>
            <person name="Mori M."/>
            <person name="Yoshida Y."/>
            <person name="Ohtoshi R."/>
            <person name="Malay A.D."/>
            <person name="Moran D.A.P."/>
            <person name="Tomita M."/>
            <person name="Numata K."/>
            <person name="Arakawa K."/>
        </authorList>
    </citation>
    <scope>NUCLEOTIDE SEQUENCE</scope>
</reference>
<dbReference type="OrthoDB" id="5987340at2759"/>
<proteinExistence type="predicted"/>
<gene>
    <name evidence="1" type="primary">AVEN_211730_1</name>
    <name evidence="1" type="ORF">NPIL_366101</name>
</gene>
<dbReference type="EMBL" id="BMAW01084103">
    <property type="protein sequence ID" value="GFU36880.1"/>
    <property type="molecule type" value="Genomic_DNA"/>
</dbReference>
<evidence type="ECO:0000313" key="2">
    <source>
        <dbReference type="Proteomes" id="UP000887013"/>
    </source>
</evidence>
<evidence type="ECO:0000313" key="1">
    <source>
        <dbReference type="EMBL" id="GFU36880.1"/>
    </source>
</evidence>
<organism evidence="1 2">
    <name type="scientific">Nephila pilipes</name>
    <name type="common">Giant wood spider</name>
    <name type="synonym">Nephila maculata</name>
    <dbReference type="NCBI Taxonomy" id="299642"/>
    <lineage>
        <taxon>Eukaryota</taxon>
        <taxon>Metazoa</taxon>
        <taxon>Ecdysozoa</taxon>
        <taxon>Arthropoda</taxon>
        <taxon>Chelicerata</taxon>
        <taxon>Arachnida</taxon>
        <taxon>Araneae</taxon>
        <taxon>Araneomorphae</taxon>
        <taxon>Entelegynae</taxon>
        <taxon>Araneoidea</taxon>
        <taxon>Nephilidae</taxon>
        <taxon>Nephila</taxon>
    </lineage>
</organism>
<keyword evidence="2" id="KW-1185">Reference proteome</keyword>
<dbReference type="AlphaFoldDB" id="A0A8X6QTW5"/>
<comment type="caution">
    <text evidence="1">The sequence shown here is derived from an EMBL/GenBank/DDBJ whole genome shotgun (WGS) entry which is preliminary data.</text>
</comment>